<evidence type="ECO:0000313" key="1">
    <source>
        <dbReference type="EMBL" id="JAD32556.1"/>
    </source>
</evidence>
<proteinExistence type="predicted"/>
<reference evidence="1" key="2">
    <citation type="journal article" date="2015" name="Data Brief">
        <title>Shoot transcriptome of the giant reed, Arundo donax.</title>
        <authorList>
            <person name="Barrero R.A."/>
            <person name="Guerrero F.D."/>
            <person name="Moolhuijzen P."/>
            <person name="Goolsby J.A."/>
            <person name="Tidwell J."/>
            <person name="Bellgard S.E."/>
            <person name="Bellgard M.I."/>
        </authorList>
    </citation>
    <scope>NUCLEOTIDE SEQUENCE</scope>
    <source>
        <tissue evidence="1">Shoot tissue taken approximately 20 cm above the soil surface</tissue>
    </source>
</reference>
<reference evidence="1" key="1">
    <citation type="submission" date="2014-09" db="EMBL/GenBank/DDBJ databases">
        <authorList>
            <person name="Magalhaes I.L.F."/>
            <person name="Oliveira U."/>
            <person name="Santos F.R."/>
            <person name="Vidigal T.H.D.A."/>
            <person name="Brescovit A.D."/>
            <person name="Santos A.J."/>
        </authorList>
    </citation>
    <scope>NUCLEOTIDE SEQUENCE</scope>
    <source>
        <tissue evidence="1">Shoot tissue taken approximately 20 cm above the soil surface</tissue>
    </source>
</reference>
<dbReference type="AlphaFoldDB" id="A0A0A8Z174"/>
<dbReference type="EMBL" id="GBRH01265339">
    <property type="protein sequence ID" value="JAD32556.1"/>
    <property type="molecule type" value="Transcribed_RNA"/>
</dbReference>
<organism evidence="1">
    <name type="scientific">Arundo donax</name>
    <name type="common">Giant reed</name>
    <name type="synonym">Donax arundinaceus</name>
    <dbReference type="NCBI Taxonomy" id="35708"/>
    <lineage>
        <taxon>Eukaryota</taxon>
        <taxon>Viridiplantae</taxon>
        <taxon>Streptophyta</taxon>
        <taxon>Embryophyta</taxon>
        <taxon>Tracheophyta</taxon>
        <taxon>Spermatophyta</taxon>
        <taxon>Magnoliopsida</taxon>
        <taxon>Liliopsida</taxon>
        <taxon>Poales</taxon>
        <taxon>Poaceae</taxon>
        <taxon>PACMAD clade</taxon>
        <taxon>Arundinoideae</taxon>
        <taxon>Arundineae</taxon>
        <taxon>Arundo</taxon>
    </lineage>
</organism>
<protein>
    <submittedName>
        <fullName evidence="1">Uncharacterized protein</fullName>
    </submittedName>
</protein>
<sequence length="25" mass="2876">MLVEMYLHATVKCGSYMYNIETHAA</sequence>
<name>A0A0A8Z174_ARUDO</name>
<accession>A0A0A8Z174</accession>